<dbReference type="InterPro" id="IPR025354">
    <property type="entry name" value="DUF4258"/>
</dbReference>
<protein>
    <submittedName>
        <fullName evidence="1">DUF4258 domain-containing protein</fullName>
    </submittedName>
</protein>
<proteinExistence type="predicted"/>
<reference evidence="1 2" key="1">
    <citation type="submission" date="2024-04" db="EMBL/GenBank/DDBJ databases">
        <title>Okeanomitos corallinicola gen. &amp; sp. nov. (Nostocales, Cyanobacteria), a new toxic marine heterocyst-forming cyanobacterium from a coral reef.</title>
        <authorList>
            <person name="Li H."/>
            <person name="Li R."/>
            <person name="Kang J."/>
            <person name="Hii K.S."/>
            <person name="Mohamed H.F."/>
            <person name="Xu X."/>
            <person name="Luo Z."/>
        </authorList>
    </citation>
    <scope>NUCLEOTIDE SEQUENCE [LARGE SCALE GENOMIC DNA]</scope>
    <source>
        <strain evidence="1 2">TIOX110</strain>
    </source>
</reference>
<keyword evidence="2" id="KW-1185">Reference proteome</keyword>
<accession>A0ABZ2UXS8</accession>
<evidence type="ECO:0000313" key="2">
    <source>
        <dbReference type="Proteomes" id="UP001483337"/>
    </source>
</evidence>
<dbReference type="Pfam" id="PF14076">
    <property type="entry name" value="DUF4258"/>
    <property type="match status" value="1"/>
</dbReference>
<dbReference type="RefSeq" id="WP_353932617.1">
    <property type="nucleotide sequence ID" value="NZ_CP150886.1"/>
</dbReference>
<organism evidence="1 2">
    <name type="scientific">Okeanomitos corallinicola TIOX110</name>
    <dbReference type="NCBI Taxonomy" id="3133117"/>
    <lineage>
        <taxon>Bacteria</taxon>
        <taxon>Bacillati</taxon>
        <taxon>Cyanobacteriota</taxon>
        <taxon>Cyanophyceae</taxon>
        <taxon>Nostocales</taxon>
        <taxon>Aphanizomenonaceae</taxon>
        <taxon>Okeanomitos</taxon>
    </lineage>
</organism>
<dbReference type="EMBL" id="CP150886">
    <property type="protein sequence ID" value="WZB89722.1"/>
    <property type="molecule type" value="Genomic_DNA"/>
</dbReference>
<dbReference type="Proteomes" id="UP001483337">
    <property type="component" value="Chromosome"/>
</dbReference>
<evidence type="ECO:0000313" key="1">
    <source>
        <dbReference type="EMBL" id="WZB89722.1"/>
    </source>
</evidence>
<gene>
    <name evidence="1" type="ORF">WJM97_08535</name>
</gene>
<sequence>MSVSLEEIQTKFSQDQFEFSKHGVDQSILKGIRVREIKEAIQNGKIIEDYPNDKYGASCLIHGFTQNSRPIHVQCSYPSRPLIKIITVYEPDFQRWSDDFTRRKSNAE</sequence>
<name>A0ABZ2UXS8_9CYAN</name>